<sequence>MTSWVDAELKNWSRWCNLGGTILPWGVSAVVLFDENEAPQPIHEDNAKRVQKIFDIAPLIERKVLQAEYLSPSRYSRFNGVPAAVERIKKLEPDLNINLNVAGYETALASIKRRVERAFA</sequence>
<protein>
    <submittedName>
        <fullName evidence="1">Uncharacterized protein</fullName>
    </submittedName>
</protein>
<evidence type="ECO:0000313" key="2">
    <source>
        <dbReference type="Proteomes" id="UP000494120"/>
    </source>
</evidence>
<reference evidence="1 2" key="1">
    <citation type="submission" date="2019-09" db="EMBL/GenBank/DDBJ databases">
        <authorList>
            <person name="Depoorter E."/>
        </authorList>
    </citation>
    <scope>NUCLEOTIDE SEQUENCE [LARGE SCALE GENOMIC DNA]</scope>
    <source>
        <strain evidence="1 2">R-17378</strain>
    </source>
</reference>
<organism evidence="1 2">
    <name type="scientific">Burkholderia aenigmatica</name>
    <dbReference type="NCBI Taxonomy" id="2015348"/>
    <lineage>
        <taxon>Bacteria</taxon>
        <taxon>Pseudomonadati</taxon>
        <taxon>Pseudomonadota</taxon>
        <taxon>Betaproteobacteria</taxon>
        <taxon>Burkholderiales</taxon>
        <taxon>Burkholderiaceae</taxon>
        <taxon>Burkholderia</taxon>
        <taxon>Burkholderia cepacia complex</taxon>
    </lineage>
</organism>
<proteinExistence type="predicted"/>
<accession>A0ABY6XWV2</accession>
<keyword evidence="2" id="KW-1185">Reference proteome</keyword>
<evidence type="ECO:0000313" key="1">
    <source>
        <dbReference type="EMBL" id="VWC90295.1"/>
    </source>
</evidence>
<dbReference type="Proteomes" id="UP000494120">
    <property type="component" value="Unassembled WGS sequence"/>
</dbReference>
<dbReference type="EMBL" id="CABVQG010000016">
    <property type="protein sequence ID" value="VWC90295.1"/>
    <property type="molecule type" value="Genomic_DNA"/>
</dbReference>
<gene>
    <name evidence="1" type="ORF">BLA17378_04520</name>
</gene>
<name>A0ABY6XWV2_9BURK</name>
<comment type="caution">
    <text evidence="1">The sequence shown here is derived from an EMBL/GenBank/DDBJ whole genome shotgun (WGS) entry which is preliminary data.</text>
</comment>
<dbReference type="RefSeq" id="WP_174958582.1">
    <property type="nucleotide sequence ID" value="NZ_CABVQG010000016.1"/>
</dbReference>